<dbReference type="PIRSF" id="PIRSF030962">
    <property type="entry name" value="Dehydrase_ECs4332_prd"/>
    <property type="match status" value="1"/>
</dbReference>
<accession>A0A0J1GR37</accession>
<name>A0A0J1GR37_9GAMM</name>
<dbReference type="InterPro" id="IPR016962">
    <property type="entry name" value="Dehydrase_ECs4332_prd"/>
</dbReference>
<dbReference type="Pfam" id="PF22818">
    <property type="entry name" value="ApeI-like"/>
    <property type="match status" value="1"/>
</dbReference>
<reference evidence="2 3" key="1">
    <citation type="submission" date="2015-05" db="EMBL/GenBank/DDBJ databases">
        <title>Photobacterium galathea sp. nov.</title>
        <authorList>
            <person name="Machado H."/>
            <person name="Gram L."/>
        </authorList>
    </citation>
    <scope>NUCLEOTIDE SEQUENCE [LARGE SCALE GENOMIC DNA]</scope>
    <source>
        <strain evidence="2 3">DSM 25995</strain>
    </source>
</reference>
<proteinExistence type="predicted"/>
<gene>
    <name evidence="2" type="ORF">ABT58_04410</name>
</gene>
<dbReference type="InterPro" id="IPR054545">
    <property type="entry name" value="ApeI-like"/>
</dbReference>
<dbReference type="Proteomes" id="UP000036426">
    <property type="component" value="Unassembled WGS sequence"/>
</dbReference>
<sequence length="129" mass="14381">MMKRKPTILAQEVNENRAVLTLHVEADIADFQGHFTDYPLLPGVTQIEWAVHFARACLSLTGDFAGMDALKFQQPILPDSQVTLTLTWSPEKDSLHFCYTSQVDTPEGDDESAQMHTHASGRIKLVVAQ</sequence>
<dbReference type="EMBL" id="LDOV01000010">
    <property type="protein sequence ID" value="KLV02126.1"/>
    <property type="molecule type" value="Genomic_DNA"/>
</dbReference>
<dbReference type="PATRIC" id="fig|754436.4.peg.942"/>
<evidence type="ECO:0000259" key="1">
    <source>
        <dbReference type="Pfam" id="PF22818"/>
    </source>
</evidence>
<dbReference type="AlphaFoldDB" id="A0A0J1GR37"/>
<keyword evidence="3" id="KW-1185">Reference proteome</keyword>
<dbReference type="RefSeq" id="WP_047873583.1">
    <property type="nucleotide sequence ID" value="NZ_BMYC01000001.1"/>
</dbReference>
<dbReference type="InterPro" id="IPR029069">
    <property type="entry name" value="HotDog_dom_sf"/>
</dbReference>
<protein>
    <submittedName>
        <fullName evidence="2">3-hydroxyacyl-ACP dehydratase</fullName>
    </submittedName>
</protein>
<evidence type="ECO:0000313" key="2">
    <source>
        <dbReference type="EMBL" id="KLV02126.1"/>
    </source>
</evidence>
<comment type="caution">
    <text evidence="2">The sequence shown here is derived from an EMBL/GenBank/DDBJ whole genome shotgun (WGS) entry which is preliminary data.</text>
</comment>
<dbReference type="Gene3D" id="3.10.129.10">
    <property type="entry name" value="Hotdog Thioesterase"/>
    <property type="match status" value="1"/>
</dbReference>
<organism evidence="2 3">
    <name type="scientific">Photobacterium aphoticum</name>
    <dbReference type="NCBI Taxonomy" id="754436"/>
    <lineage>
        <taxon>Bacteria</taxon>
        <taxon>Pseudomonadati</taxon>
        <taxon>Pseudomonadota</taxon>
        <taxon>Gammaproteobacteria</taxon>
        <taxon>Vibrionales</taxon>
        <taxon>Vibrionaceae</taxon>
        <taxon>Photobacterium</taxon>
    </lineage>
</organism>
<dbReference type="SUPFAM" id="SSF54637">
    <property type="entry name" value="Thioesterase/thiol ester dehydrase-isomerase"/>
    <property type="match status" value="1"/>
</dbReference>
<dbReference type="OrthoDB" id="9812842at2"/>
<feature type="domain" description="ApeI dehydratase-like" evidence="1">
    <location>
        <begin position="11"/>
        <end position="102"/>
    </location>
</feature>
<evidence type="ECO:0000313" key="3">
    <source>
        <dbReference type="Proteomes" id="UP000036426"/>
    </source>
</evidence>